<dbReference type="RefSeq" id="XP_060322127.1">
    <property type="nucleotide sequence ID" value="XM_060470560.1"/>
</dbReference>
<dbReference type="GeneID" id="85354108"/>
<feature type="region of interest" description="Disordered" evidence="1">
    <location>
        <begin position="389"/>
        <end position="410"/>
    </location>
</feature>
<evidence type="ECO:0000313" key="3">
    <source>
        <dbReference type="Proteomes" id="UP001175211"/>
    </source>
</evidence>
<name>A0AA39J632_ARMTA</name>
<organism evidence="2 3">
    <name type="scientific">Armillaria tabescens</name>
    <name type="common">Ringless honey mushroom</name>
    <name type="synonym">Agaricus tabescens</name>
    <dbReference type="NCBI Taxonomy" id="1929756"/>
    <lineage>
        <taxon>Eukaryota</taxon>
        <taxon>Fungi</taxon>
        <taxon>Dikarya</taxon>
        <taxon>Basidiomycota</taxon>
        <taxon>Agaricomycotina</taxon>
        <taxon>Agaricomycetes</taxon>
        <taxon>Agaricomycetidae</taxon>
        <taxon>Agaricales</taxon>
        <taxon>Marasmiineae</taxon>
        <taxon>Physalacriaceae</taxon>
        <taxon>Desarmillaria</taxon>
    </lineage>
</organism>
<feature type="compositionally biased region" description="Low complexity" evidence="1">
    <location>
        <begin position="397"/>
        <end position="407"/>
    </location>
</feature>
<dbReference type="AlphaFoldDB" id="A0AA39J632"/>
<dbReference type="EMBL" id="JAUEPS010000135">
    <property type="protein sequence ID" value="KAK0435941.1"/>
    <property type="molecule type" value="Genomic_DNA"/>
</dbReference>
<sequence>MPHHTNPFPFIYSTDPVPLSFEESTLLANDLSHIDLNPSEMKRPVSFNIDHPWRPFRFSQDSPKLTRAGEKGVMFRRNWVKEVVKDFRDAKECVELVTKHPWYVPKSTLPRLFNIELLCSVYPSPEQAQKIRKSVDPPFIHPNSLVYLRIPNWAPIPLNKRSWLLMRWTNEFEVVAHDNGEGRSIIHFLYEKIIEWTPGSPSSRKAWLRLESARVNSSLDEIQSLAERHISTHSPGFDILEITPWLQFPYTKIAPYPSDDEAEIDLVSPNLYPKAPEKALNIVKMEPTEELTYPFEEVMVNSELPVPGPIAGASSLPHEVGCLTDVPSDASEDVTQKIEEIFGSPSQSVDLSSMKSSSHASMASHLEARISWASPYQIRDPRRIMARMASSPEFEQSTSSPPTSHSSDATVEHYSAAESLISQDIQSLETSFTMSLTG</sequence>
<evidence type="ECO:0000256" key="1">
    <source>
        <dbReference type="SAM" id="MobiDB-lite"/>
    </source>
</evidence>
<accession>A0AA39J632</accession>
<keyword evidence="3" id="KW-1185">Reference proteome</keyword>
<dbReference type="Proteomes" id="UP001175211">
    <property type="component" value="Unassembled WGS sequence"/>
</dbReference>
<reference evidence="2" key="1">
    <citation type="submission" date="2023-06" db="EMBL/GenBank/DDBJ databases">
        <authorList>
            <consortium name="Lawrence Berkeley National Laboratory"/>
            <person name="Ahrendt S."/>
            <person name="Sahu N."/>
            <person name="Indic B."/>
            <person name="Wong-Bajracharya J."/>
            <person name="Merenyi Z."/>
            <person name="Ke H.-M."/>
            <person name="Monk M."/>
            <person name="Kocsube S."/>
            <person name="Drula E."/>
            <person name="Lipzen A."/>
            <person name="Balint B."/>
            <person name="Henrissat B."/>
            <person name="Andreopoulos B."/>
            <person name="Martin F.M."/>
            <person name="Harder C.B."/>
            <person name="Rigling D."/>
            <person name="Ford K.L."/>
            <person name="Foster G.D."/>
            <person name="Pangilinan J."/>
            <person name="Papanicolaou A."/>
            <person name="Barry K."/>
            <person name="LaButti K."/>
            <person name="Viragh M."/>
            <person name="Koriabine M."/>
            <person name="Yan M."/>
            <person name="Riley R."/>
            <person name="Champramary S."/>
            <person name="Plett K.L."/>
            <person name="Tsai I.J."/>
            <person name="Slot J."/>
            <person name="Sipos G."/>
            <person name="Plett J."/>
            <person name="Nagy L.G."/>
            <person name="Grigoriev I.V."/>
        </authorList>
    </citation>
    <scope>NUCLEOTIDE SEQUENCE</scope>
    <source>
        <strain evidence="2">CCBAS 213</strain>
    </source>
</reference>
<evidence type="ECO:0000313" key="2">
    <source>
        <dbReference type="EMBL" id="KAK0435941.1"/>
    </source>
</evidence>
<gene>
    <name evidence="2" type="ORF">EV420DRAFT_1487734</name>
</gene>
<proteinExistence type="predicted"/>
<protein>
    <submittedName>
        <fullName evidence="2">Uncharacterized protein</fullName>
    </submittedName>
</protein>
<comment type="caution">
    <text evidence="2">The sequence shown here is derived from an EMBL/GenBank/DDBJ whole genome shotgun (WGS) entry which is preliminary data.</text>
</comment>